<dbReference type="PANTHER" id="PTHR31517">
    <property type="match status" value="1"/>
</dbReference>
<dbReference type="GO" id="GO:0009505">
    <property type="term" value="C:plant-type cell wall"/>
    <property type="evidence" value="ECO:0000318"/>
    <property type="project" value="GO_Central"/>
</dbReference>
<dbReference type="OrthoDB" id="2113341at2759"/>
<evidence type="ECO:0000256" key="2">
    <source>
        <dbReference type="ARBA" id="ARBA00002322"/>
    </source>
</evidence>
<evidence type="ECO:0000313" key="20">
    <source>
        <dbReference type="Proteomes" id="UP000036987"/>
    </source>
</evidence>
<evidence type="ECO:0000256" key="14">
    <source>
        <dbReference type="PIRSR" id="PIRSR600823-3"/>
    </source>
</evidence>
<feature type="disulfide bond" evidence="16">
    <location>
        <begin position="73"/>
        <end position="78"/>
    </location>
</feature>
<dbReference type="InterPro" id="IPR033905">
    <property type="entry name" value="Secretory_peroxidase"/>
</dbReference>
<dbReference type="PRINTS" id="PR00461">
    <property type="entry name" value="PLPEROXIDASE"/>
</dbReference>
<feature type="binding site" evidence="14">
    <location>
        <position position="72"/>
    </location>
    <ligand>
        <name>Ca(2+)</name>
        <dbReference type="ChEBI" id="CHEBI:29108"/>
        <label>1</label>
    </ligand>
</feature>
<keyword evidence="6 14" id="KW-0479">Metal-binding</keyword>
<dbReference type="SUPFAM" id="SSF48113">
    <property type="entry name" value="Heme-dependent peroxidases"/>
    <property type="match status" value="1"/>
</dbReference>
<feature type="site" description="Transition state stabilizer" evidence="15">
    <location>
        <position position="67"/>
    </location>
</feature>
<name>A0A0K9PYF3_ZOSMR</name>
<proteinExistence type="inferred from homology"/>
<evidence type="ECO:0000256" key="7">
    <source>
        <dbReference type="ARBA" id="ARBA00022837"/>
    </source>
</evidence>
<dbReference type="InterPro" id="IPR010255">
    <property type="entry name" value="Haem_peroxidase_sf"/>
</dbReference>
<gene>
    <name evidence="19" type="ORF">ZOSMA_14G00130</name>
</gene>
<keyword evidence="8 17" id="KW-0560">Oxidoreductase</keyword>
<comment type="cofactor">
    <cofactor evidence="14 17">
        <name>Ca(2+)</name>
        <dbReference type="ChEBI" id="CHEBI:29108"/>
    </cofactor>
    <text evidence="14 17">Binds 2 calcium ions per subunit.</text>
</comment>
<keyword evidence="10 16" id="KW-1015">Disulfide bond</keyword>
<dbReference type="PANTHER" id="PTHR31517:SF84">
    <property type="entry name" value="PEROXIDASE"/>
    <property type="match status" value="1"/>
</dbReference>
<reference evidence="20" key="1">
    <citation type="journal article" date="2016" name="Nature">
        <title>The genome of the seagrass Zostera marina reveals angiosperm adaptation to the sea.</title>
        <authorList>
            <person name="Olsen J.L."/>
            <person name="Rouze P."/>
            <person name="Verhelst B."/>
            <person name="Lin Y.-C."/>
            <person name="Bayer T."/>
            <person name="Collen J."/>
            <person name="Dattolo E."/>
            <person name="De Paoli E."/>
            <person name="Dittami S."/>
            <person name="Maumus F."/>
            <person name="Michel G."/>
            <person name="Kersting A."/>
            <person name="Lauritano C."/>
            <person name="Lohaus R."/>
            <person name="Toepel M."/>
            <person name="Tonon T."/>
            <person name="Vanneste K."/>
            <person name="Amirebrahimi M."/>
            <person name="Brakel J."/>
            <person name="Bostroem C."/>
            <person name="Chovatia M."/>
            <person name="Grimwood J."/>
            <person name="Jenkins J.W."/>
            <person name="Jueterbock A."/>
            <person name="Mraz A."/>
            <person name="Stam W.T."/>
            <person name="Tice H."/>
            <person name="Bornberg-Bauer E."/>
            <person name="Green P.J."/>
            <person name="Pearson G.A."/>
            <person name="Procaccini G."/>
            <person name="Duarte C.M."/>
            <person name="Schmutz J."/>
            <person name="Reusch T.B.H."/>
            <person name="Van de Peer Y."/>
        </authorList>
    </citation>
    <scope>NUCLEOTIDE SEQUENCE [LARGE SCALE GENOMIC DNA]</scope>
    <source>
        <strain evidence="20">cv. Finnish</strain>
    </source>
</reference>
<evidence type="ECO:0000256" key="13">
    <source>
        <dbReference type="PIRSR" id="PIRSR600823-1"/>
    </source>
</evidence>
<keyword evidence="7 14" id="KW-0106">Calcium</keyword>
<evidence type="ECO:0000256" key="17">
    <source>
        <dbReference type="RuleBase" id="RU362060"/>
    </source>
</evidence>
<dbReference type="GO" id="GO:0004601">
    <property type="term" value="F:peroxidase activity"/>
    <property type="evidence" value="ECO:0000318"/>
    <property type="project" value="GO_Central"/>
</dbReference>
<accession>A0A0K9PYF3</accession>
<dbReference type="GO" id="GO:0005576">
    <property type="term" value="C:extracellular region"/>
    <property type="evidence" value="ECO:0007669"/>
    <property type="project" value="UniProtKB-SubCell"/>
</dbReference>
<dbReference type="GO" id="GO:0042744">
    <property type="term" value="P:hydrogen peroxide catabolic process"/>
    <property type="evidence" value="ECO:0007669"/>
    <property type="project" value="UniProtKB-KW"/>
</dbReference>
<dbReference type="PRINTS" id="PR00458">
    <property type="entry name" value="PEROXIDASE"/>
</dbReference>
<evidence type="ECO:0000256" key="15">
    <source>
        <dbReference type="PIRSR" id="PIRSR600823-4"/>
    </source>
</evidence>
<feature type="binding site" evidence="14">
    <location>
        <position position="244"/>
    </location>
    <ligand>
        <name>Ca(2+)</name>
        <dbReference type="ChEBI" id="CHEBI:29108"/>
        <label>2</label>
    </ligand>
</feature>
<keyword evidence="5 17" id="KW-0349">Heme</keyword>
<feature type="disulfide bond" evidence="16">
    <location>
        <begin position="202"/>
        <end position="231"/>
    </location>
</feature>
<dbReference type="GO" id="GO:0006979">
    <property type="term" value="P:response to oxidative stress"/>
    <property type="evidence" value="ECO:0007669"/>
    <property type="project" value="UniProtKB-UniRule"/>
</dbReference>
<dbReference type="AlphaFoldDB" id="A0A0K9PYF3"/>
<evidence type="ECO:0000256" key="9">
    <source>
        <dbReference type="ARBA" id="ARBA00023004"/>
    </source>
</evidence>
<evidence type="ECO:0000256" key="5">
    <source>
        <dbReference type="ARBA" id="ARBA00022617"/>
    </source>
</evidence>
<dbReference type="GO" id="GO:0140825">
    <property type="term" value="F:lactoperoxidase activity"/>
    <property type="evidence" value="ECO:0007669"/>
    <property type="project" value="UniProtKB-EC"/>
</dbReference>
<evidence type="ECO:0000313" key="19">
    <source>
        <dbReference type="EMBL" id="KMZ73252.1"/>
    </source>
</evidence>
<comment type="caution">
    <text evidence="19">The sequence shown here is derived from an EMBL/GenBank/DDBJ whole genome shotgun (WGS) entry which is preliminary data.</text>
</comment>
<feature type="domain" description="Plant heme peroxidase family profile" evidence="18">
    <location>
        <begin position="30"/>
        <end position="326"/>
    </location>
</feature>
<feature type="disulfide bond" evidence="16">
    <location>
        <begin position="124"/>
        <end position="322"/>
    </location>
</feature>
<keyword evidence="20" id="KW-1185">Reference proteome</keyword>
<comment type="subcellular location">
    <subcellularLocation>
        <location evidence="17">Secreted</location>
    </subcellularLocation>
</comment>
<dbReference type="EC" id="1.11.1.7" evidence="3 17"/>
<comment type="cofactor">
    <cofactor evidence="14 17">
        <name>heme b</name>
        <dbReference type="ChEBI" id="CHEBI:60344"/>
    </cofactor>
    <text evidence="14 17">Binds 1 heme b (iron(II)-protoporphyrin IX) group per subunit.</text>
</comment>
<dbReference type="Gene3D" id="1.10.520.10">
    <property type="match status" value="1"/>
</dbReference>
<evidence type="ECO:0000256" key="10">
    <source>
        <dbReference type="ARBA" id="ARBA00023157"/>
    </source>
</evidence>
<keyword evidence="17" id="KW-0964">Secreted</keyword>
<dbReference type="InterPro" id="IPR019794">
    <property type="entry name" value="Peroxidases_AS"/>
</dbReference>
<dbReference type="STRING" id="29655.A0A0K9PYF3"/>
<evidence type="ECO:0000256" key="8">
    <source>
        <dbReference type="ARBA" id="ARBA00023002"/>
    </source>
</evidence>
<comment type="similarity">
    <text evidence="17">Belongs to the peroxidase family. Classical plant (class III) peroxidase subfamily.</text>
</comment>
<feature type="binding site" evidence="14">
    <location>
        <position position="77"/>
    </location>
    <ligand>
        <name>Ca(2+)</name>
        <dbReference type="ChEBI" id="CHEBI:29108"/>
        <label>1</label>
    </ligand>
</feature>
<evidence type="ECO:0000256" key="11">
    <source>
        <dbReference type="ARBA" id="ARBA00023283"/>
    </source>
</evidence>
<feature type="binding site" evidence="14">
    <location>
        <position position="81"/>
    </location>
    <ligand>
        <name>Ca(2+)</name>
        <dbReference type="ChEBI" id="CHEBI:29108"/>
        <label>1</label>
    </ligand>
</feature>
<organism evidence="19 20">
    <name type="scientific">Zostera marina</name>
    <name type="common">Eelgrass</name>
    <dbReference type="NCBI Taxonomy" id="29655"/>
    <lineage>
        <taxon>Eukaryota</taxon>
        <taxon>Viridiplantae</taxon>
        <taxon>Streptophyta</taxon>
        <taxon>Embryophyta</taxon>
        <taxon>Tracheophyta</taxon>
        <taxon>Spermatophyta</taxon>
        <taxon>Magnoliopsida</taxon>
        <taxon>Liliopsida</taxon>
        <taxon>Zosteraceae</taxon>
        <taxon>Zostera</taxon>
    </lineage>
</organism>
<dbReference type="EMBL" id="LFYR01000585">
    <property type="protein sequence ID" value="KMZ73252.1"/>
    <property type="molecule type" value="Genomic_DNA"/>
</dbReference>
<dbReference type="PROSITE" id="PS50873">
    <property type="entry name" value="PEROXIDASE_4"/>
    <property type="match status" value="1"/>
</dbReference>
<dbReference type="Proteomes" id="UP000036987">
    <property type="component" value="Unassembled WGS sequence"/>
</dbReference>
<dbReference type="GO" id="GO:0020037">
    <property type="term" value="F:heme binding"/>
    <property type="evidence" value="ECO:0007669"/>
    <property type="project" value="UniProtKB-UniRule"/>
</dbReference>
<keyword evidence="4 17" id="KW-0575">Peroxidase</keyword>
<dbReference type="FunFam" id="1.10.420.10:FF:000001">
    <property type="entry name" value="Peroxidase"/>
    <property type="match status" value="1"/>
</dbReference>
<dbReference type="Gene3D" id="1.10.420.10">
    <property type="entry name" value="Peroxidase, domain 2"/>
    <property type="match status" value="1"/>
</dbReference>
<feature type="binding site" evidence="14">
    <location>
        <position position="252"/>
    </location>
    <ligand>
        <name>Ca(2+)</name>
        <dbReference type="ChEBI" id="CHEBI:29108"/>
        <label>2</label>
    </ligand>
</feature>
<dbReference type="GO" id="GO:0046872">
    <property type="term" value="F:metal ion binding"/>
    <property type="evidence" value="ECO:0007669"/>
    <property type="project" value="UniProtKB-UniRule"/>
</dbReference>
<dbReference type="InterPro" id="IPR000823">
    <property type="entry name" value="Peroxidase_pln"/>
</dbReference>
<dbReference type="GO" id="GO:0006950">
    <property type="term" value="P:response to stress"/>
    <property type="evidence" value="ECO:0000318"/>
    <property type="project" value="GO_Central"/>
</dbReference>
<dbReference type="OMA" id="QIMHNIK"/>
<keyword evidence="11" id="KW-0873">Pyrrolidone carboxylic acid</keyword>
<protein>
    <recommendedName>
        <fullName evidence="3 17">Peroxidase</fullName>
        <ecNumber evidence="3 17">1.11.1.7</ecNumber>
    </recommendedName>
</protein>
<dbReference type="FunFam" id="1.10.520.10:FF:000008">
    <property type="entry name" value="Peroxidase"/>
    <property type="match status" value="1"/>
</dbReference>
<feature type="binding site" description="axial binding residue" evidence="14">
    <location>
        <position position="195"/>
    </location>
    <ligand>
        <name>heme b</name>
        <dbReference type="ChEBI" id="CHEBI:60344"/>
    </ligand>
    <ligandPart>
        <name>Fe</name>
        <dbReference type="ChEBI" id="CHEBI:18248"/>
    </ligandPart>
</feature>
<dbReference type="Pfam" id="PF00141">
    <property type="entry name" value="peroxidase"/>
    <property type="match status" value="1"/>
</dbReference>
<feature type="active site" description="Proton acceptor" evidence="13">
    <location>
        <position position="71"/>
    </location>
</feature>
<evidence type="ECO:0000256" key="3">
    <source>
        <dbReference type="ARBA" id="ARBA00012313"/>
    </source>
</evidence>
<dbReference type="PROSITE" id="PS00436">
    <property type="entry name" value="PEROXIDASE_2"/>
    <property type="match status" value="1"/>
</dbReference>
<evidence type="ECO:0000256" key="12">
    <source>
        <dbReference type="ARBA" id="ARBA00023324"/>
    </source>
</evidence>
<evidence type="ECO:0000256" key="16">
    <source>
        <dbReference type="PIRSR" id="PIRSR600823-5"/>
    </source>
</evidence>
<feature type="binding site" evidence="14">
    <location>
        <position position="92"/>
    </location>
    <ligand>
        <name>Ca(2+)</name>
        <dbReference type="ChEBI" id="CHEBI:29108"/>
        <label>1</label>
    </ligand>
</feature>
<evidence type="ECO:0000256" key="6">
    <source>
        <dbReference type="ARBA" id="ARBA00022723"/>
    </source>
</evidence>
<comment type="function">
    <text evidence="2">Removal of H(2)O(2), oxidation of toxic reductants, biosynthesis and degradation of lignin, suberization, auxin catabolism, response to environmental stresses such as wounding, pathogen attack and oxidative stress. These functions might be dependent on each isozyme/isoform in each plant tissue.</text>
</comment>
<feature type="binding site" evidence="14">
    <location>
        <position position="79"/>
    </location>
    <ligand>
        <name>Ca(2+)</name>
        <dbReference type="ChEBI" id="CHEBI:29108"/>
        <label>1</label>
    </ligand>
</feature>
<feature type="binding site" evidence="14">
    <location>
        <position position="196"/>
    </location>
    <ligand>
        <name>Ca(2+)</name>
        <dbReference type="ChEBI" id="CHEBI:29108"/>
        <label>2</label>
    </ligand>
</feature>
<keyword evidence="12 17" id="KW-0376">Hydrogen peroxide</keyword>
<keyword evidence="9 14" id="KW-0408">Iron</keyword>
<evidence type="ECO:0000259" key="18">
    <source>
        <dbReference type="PROSITE" id="PS50873"/>
    </source>
</evidence>
<dbReference type="CDD" id="cd00693">
    <property type="entry name" value="secretory_peroxidase"/>
    <property type="match status" value="1"/>
</dbReference>
<evidence type="ECO:0000256" key="4">
    <source>
        <dbReference type="ARBA" id="ARBA00022559"/>
    </source>
</evidence>
<feature type="disulfide bond" evidence="16">
    <location>
        <begin position="40"/>
        <end position="118"/>
    </location>
</feature>
<sequence>MSISSSPPLLVTSFIIFVLSIDHHSHLSNGLRQGYYDSTCPNAESIVREVVENAISSQPATAGRLLRLHFHDCFIDGCDGSVLIDHSDGTVERDARGHAGLEGFDVVDRAKDELERQCPEVVSCSDIVALMARDSIVLSGGPDYSVETGRKDGLVSNVEDADDMVEPDDSVDLLTKKFSLRGLSLKDMVVLNAAHTIGTSACFFITERLYGEGRPDSAINPEFVPVLESKCIEGGDNFVRFPLDEGSEMEFDDHFLTNVRDGFTVIRSDAAMYEDRATKSVIDGYIATGKDSFMKDFVDAIVRMGRIGVITDGRDGEIRRTCSSFNN</sequence>
<comment type="catalytic activity">
    <reaction evidence="1 17">
        <text>2 a phenolic donor + H2O2 = 2 a phenolic radical donor + 2 H2O</text>
        <dbReference type="Rhea" id="RHEA:56136"/>
        <dbReference type="ChEBI" id="CHEBI:15377"/>
        <dbReference type="ChEBI" id="CHEBI:16240"/>
        <dbReference type="ChEBI" id="CHEBI:139520"/>
        <dbReference type="ChEBI" id="CHEBI:139521"/>
        <dbReference type="EC" id="1.11.1.7"/>
    </reaction>
</comment>
<dbReference type="InterPro" id="IPR002016">
    <property type="entry name" value="Haem_peroxidase"/>
</dbReference>
<evidence type="ECO:0000256" key="1">
    <source>
        <dbReference type="ARBA" id="ARBA00000189"/>
    </source>
</evidence>